<feature type="region of interest" description="Disordered" evidence="8">
    <location>
        <begin position="372"/>
        <end position="401"/>
    </location>
</feature>
<organism evidence="10 11">
    <name type="scientific">Coccomyxa viridis</name>
    <dbReference type="NCBI Taxonomy" id="1274662"/>
    <lineage>
        <taxon>Eukaryota</taxon>
        <taxon>Viridiplantae</taxon>
        <taxon>Chlorophyta</taxon>
        <taxon>core chlorophytes</taxon>
        <taxon>Trebouxiophyceae</taxon>
        <taxon>Trebouxiophyceae incertae sedis</taxon>
        <taxon>Coccomyxaceae</taxon>
        <taxon>Coccomyxa</taxon>
    </lineage>
</organism>
<evidence type="ECO:0000256" key="5">
    <source>
        <dbReference type="ARBA" id="ARBA00022989"/>
    </source>
</evidence>
<keyword evidence="5 9" id="KW-1133">Transmembrane helix</keyword>
<feature type="transmembrane region" description="Helical" evidence="9">
    <location>
        <begin position="183"/>
        <end position="204"/>
    </location>
</feature>
<dbReference type="PRINTS" id="PR00783">
    <property type="entry name" value="MINTRINSICP"/>
</dbReference>
<keyword evidence="2 7" id="KW-0813">Transport</keyword>
<evidence type="ECO:0000313" key="11">
    <source>
        <dbReference type="Proteomes" id="UP001497392"/>
    </source>
</evidence>
<keyword evidence="4" id="KW-0677">Repeat</keyword>
<evidence type="ECO:0000256" key="8">
    <source>
        <dbReference type="SAM" id="MobiDB-lite"/>
    </source>
</evidence>
<reference evidence="10 11" key="1">
    <citation type="submission" date="2024-06" db="EMBL/GenBank/DDBJ databases">
        <authorList>
            <person name="Kraege A."/>
            <person name="Thomma B."/>
        </authorList>
    </citation>
    <scope>NUCLEOTIDE SEQUENCE [LARGE SCALE GENOMIC DNA]</scope>
</reference>
<evidence type="ECO:0000256" key="7">
    <source>
        <dbReference type="RuleBase" id="RU000477"/>
    </source>
</evidence>
<sequence>METQALVSGESSAPAGTHNPVRGFLEIATSDPIMAGREDTEAVDNQTLGIFMPYRYSRRLWAALLAEFIGMAIFQIYGGSANDEVAAFGNGLTLAVVIYATANVSGGHVNPAVTLANCLTGHTSWGRGGLYMLAQLLGAIFGALIEARPTHCKSLNYADTVGGGVGPGCFTHLKGTATTRGQLWWWETIMTFLLVSVVFATAVTKPGHGNIAPLAIGFTLFASAFVGGPSTGAALNPARVLGPAMVFHCYWDTAFVYVFAEFFGAVTAAALVLPLYGFGQFGSLFDTRIFKAIGLSVPKHLAQHHQPELPSSYMYTGPITHTTPGAVMATLQSVKAPNPLLPIQNPSIPLSRVPGRKAPEAPDAAAHLVVDFNAPQPPPRRSKPSLAALAKAERERPHPRYYQSSLDWQVY</sequence>
<feature type="transmembrane region" description="Helical" evidence="9">
    <location>
        <begin position="255"/>
        <end position="278"/>
    </location>
</feature>
<dbReference type="PROSITE" id="PS00221">
    <property type="entry name" value="MIP"/>
    <property type="match status" value="1"/>
</dbReference>
<protein>
    <submittedName>
        <fullName evidence="10">G3278 protein</fullName>
    </submittedName>
</protein>
<dbReference type="InterPro" id="IPR000425">
    <property type="entry name" value="MIP"/>
</dbReference>
<evidence type="ECO:0000256" key="4">
    <source>
        <dbReference type="ARBA" id="ARBA00022737"/>
    </source>
</evidence>
<dbReference type="SUPFAM" id="SSF81338">
    <property type="entry name" value="Aquaporin-like"/>
    <property type="match status" value="1"/>
</dbReference>
<accession>A0ABP1FP13</accession>
<feature type="transmembrane region" description="Helical" evidence="9">
    <location>
        <begin position="125"/>
        <end position="145"/>
    </location>
</feature>
<evidence type="ECO:0000313" key="10">
    <source>
        <dbReference type="EMBL" id="CAL5221141.1"/>
    </source>
</evidence>
<feature type="transmembrane region" description="Helical" evidence="9">
    <location>
        <begin position="211"/>
        <end position="235"/>
    </location>
</feature>
<feature type="compositionally biased region" description="Polar residues" evidence="8">
    <location>
        <begin position="1"/>
        <end position="11"/>
    </location>
</feature>
<evidence type="ECO:0000256" key="3">
    <source>
        <dbReference type="ARBA" id="ARBA00022692"/>
    </source>
</evidence>
<keyword evidence="6 9" id="KW-0472">Membrane</keyword>
<keyword evidence="11" id="KW-1185">Reference proteome</keyword>
<feature type="transmembrane region" description="Helical" evidence="9">
    <location>
        <begin position="85"/>
        <end position="104"/>
    </location>
</feature>
<dbReference type="PANTHER" id="PTHR45665">
    <property type="entry name" value="AQUAPORIN-8"/>
    <property type="match status" value="1"/>
</dbReference>
<dbReference type="Gene3D" id="1.20.1080.10">
    <property type="entry name" value="Glycerol uptake facilitator protein"/>
    <property type="match status" value="1"/>
</dbReference>
<evidence type="ECO:0000256" key="6">
    <source>
        <dbReference type="ARBA" id="ARBA00023136"/>
    </source>
</evidence>
<dbReference type="InterPro" id="IPR034294">
    <property type="entry name" value="Aquaporin_transptr"/>
</dbReference>
<gene>
    <name evidence="10" type="primary">g3278</name>
    <name evidence="10" type="ORF">VP750_LOCUS2800</name>
</gene>
<dbReference type="InterPro" id="IPR022357">
    <property type="entry name" value="MIP_CS"/>
</dbReference>
<comment type="caution">
    <text evidence="10">The sequence shown here is derived from an EMBL/GenBank/DDBJ whole genome shotgun (WGS) entry which is preliminary data.</text>
</comment>
<evidence type="ECO:0000256" key="2">
    <source>
        <dbReference type="ARBA" id="ARBA00022448"/>
    </source>
</evidence>
<keyword evidence="3 7" id="KW-0812">Transmembrane</keyword>
<proteinExistence type="inferred from homology"/>
<dbReference type="EMBL" id="CAXHTA020000005">
    <property type="protein sequence ID" value="CAL5221141.1"/>
    <property type="molecule type" value="Genomic_DNA"/>
</dbReference>
<evidence type="ECO:0000256" key="1">
    <source>
        <dbReference type="ARBA" id="ARBA00004127"/>
    </source>
</evidence>
<comment type="subcellular location">
    <subcellularLocation>
        <location evidence="1">Endomembrane system</location>
        <topology evidence="1">Multi-pass membrane protein</topology>
    </subcellularLocation>
</comment>
<dbReference type="Proteomes" id="UP001497392">
    <property type="component" value="Unassembled WGS sequence"/>
</dbReference>
<feature type="region of interest" description="Disordered" evidence="8">
    <location>
        <begin position="1"/>
        <end position="20"/>
    </location>
</feature>
<name>A0ABP1FP13_9CHLO</name>
<evidence type="ECO:0000256" key="9">
    <source>
        <dbReference type="SAM" id="Phobius"/>
    </source>
</evidence>
<dbReference type="InterPro" id="IPR023271">
    <property type="entry name" value="Aquaporin-like"/>
</dbReference>
<dbReference type="PANTHER" id="PTHR45665:SF9">
    <property type="entry name" value="AQUAPORIN-8"/>
    <property type="match status" value="1"/>
</dbReference>
<dbReference type="Pfam" id="PF00230">
    <property type="entry name" value="MIP"/>
    <property type="match status" value="1"/>
</dbReference>
<comment type="similarity">
    <text evidence="7">Belongs to the MIP/aquaporin (TC 1.A.8) family.</text>
</comment>
<feature type="transmembrane region" description="Helical" evidence="9">
    <location>
        <begin position="60"/>
        <end position="79"/>
    </location>
</feature>